<evidence type="ECO:0000313" key="8">
    <source>
        <dbReference type="Proteomes" id="UP000017127"/>
    </source>
</evidence>
<organism evidence="7 8">
    <name type="scientific">Lyngbya aestuarii BL J</name>
    <dbReference type="NCBI Taxonomy" id="1348334"/>
    <lineage>
        <taxon>Bacteria</taxon>
        <taxon>Bacillati</taxon>
        <taxon>Cyanobacteriota</taxon>
        <taxon>Cyanophyceae</taxon>
        <taxon>Oscillatoriophycideae</taxon>
        <taxon>Oscillatoriales</taxon>
        <taxon>Microcoleaceae</taxon>
        <taxon>Lyngbya</taxon>
    </lineage>
</organism>
<feature type="transmembrane region" description="Helical" evidence="6">
    <location>
        <begin position="260"/>
        <end position="283"/>
    </location>
</feature>
<evidence type="ECO:0000256" key="6">
    <source>
        <dbReference type="SAM" id="Phobius"/>
    </source>
</evidence>
<feature type="transmembrane region" description="Helical" evidence="6">
    <location>
        <begin position="219"/>
        <end position="240"/>
    </location>
</feature>
<evidence type="ECO:0000256" key="5">
    <source>
        <dbReference type="ARBA" id="ARBA00023136"/>
    </source>
</evidence>
<dbReference type="EMBL" id="AUZM01000015">
    <property type="protein sequence ID" value="ERT07997.1"/>
    <property type="molecule type" value="Genomic_DNA"/>
</dbReference>
<feature type="transmembrane region" description="Helical" evidence="6">
    <location>
        <begin position="139"/>
        <end position="158"/>
    </location>
</feature>
<dbReference type="PATRIC" id="fig|1348334.3.peg.1933"/>
<feature type="transmembrane region" description="Helical" evidence="6">
    <location>
        <begin position="66"/>
        <end position="88"/>
    </location>
</feature>
<evidence type="ECO:0000256" key="4">
    <source>
        <dbReference type="ARBA" id="ARBA00022989"/>
    </source>
</evidence>
<evidence type="ECO:0000256" key="3">
    <source>
        <dbReference type="ARBA" id="ARBA00022692"/>
    </source>
</evidence>
<keyword evidence="2" id="KW-1003">Cell membrane</keyword>
<comment type="caution">
    <text evidence="7">The sequence shown here is derived from an EMBL/GenBank/DDBJ whole genome shotgun (WGS) entry which is preliminary data.</text>
</comment>
<keyword evidence="3 6" id="KW-0812">Transmembrane</keyword>
<dbReference type="AlphaFoldDB" id="U7QL53"/>
<dbReference type="InterPro" id="IPR022791">
    <property type="entry name" value="L-PG_synthase/AglD"/>
</dbReference>
<feature type="transmembrane region" description="Helical" evidence="6">
    <location>
        <begin position="164"/>
        <end position="184"/>
    </location>
</feature>
<keyword evidence="4 6" id="KW-1133">Transmembrane helix</keyword>
<feature type="transmembrane region" description="Helical" evidence="6">
    <location>
        <begin position="29"/>
        <end position="46"/>
    </location>
</feature>
<keyword evidence="8" id="KW-1185">Reference proteome</keyword>
<dbReference type="Proteomes" id="UP000017127">
    <property type="component" value="Unassembled WGS sequence"/>
</dbReference>
<evidence type="ECO:0008006" key="9">
    <source>
        <dbReference type="Google" id="ProtNLM"/>
    </source>
</evidence>
<accession>U7QL53</accession>
<comment type="subcellular location">
    <subcellularLocation>
        <location evidence="1">Cell membrane</location>
        <topology evidence="1">Multi-pass membrane protein</topology>
    </subcellularLocation>
</comment>
<name>U7QL53_9CYAN</name>
<proteinExistence type="predicted"/>
<gene>
    <name evidence="7" type="ORF">M595_1984</name>
</gene>
<evidence type="ECO:0000313" key="7">
    <source>
        <dbReference type="EMBL" id="ERT07997.1"/>
    </source>
</evidence>
<reference evidence="7 8" key="1">
    <citation type="journal article" date="2013" name="Front. Microbiol.">
        <title>Comparative genomic analyses of the cyanobacterium, Lyngbya aestuarii BL J, a powerful hydrogen producer.</title>
        <authorList>
            <person name="Kothari A."/>
            <person name="Vaughn M."/>
            <person name="Garcia-Pichel F."/>
        </authorList>
    </citation>
    <scope>NUCLEOTIDE SEQUENCE [LARGE SCALE GENOMIC DNA]</scope>
    <source>
        <strain evidence="7 8">BL J</strain>
    </source>
</reference>
<dbReference type="Pfam" id="PF03706">
    <property type="entry name" value="LPG_synthase_TM"/>
    <property type="match status" value="1"/>
</dbReference>
<dbReference type="GO" id="GO:0005886">
    <property type="term" value="C:plasma membrane"/>
    <property type="evidence" value="ECO:0007669"/>
    <property type="project" value="UniProtKB-SubCell"/>
</dbReference>
<keyword evidence="5 6" id="KW-0472">Membrane</keyword>
<protein>
    <recommendedName>
        <fullName evidence="9">TIGR00374 family protein</fullName>
    </recommendedName>
</protein>
<evidence type="ECO:0000256" key="1">
    <source>
        <dbReference type="ARBA" id="ARBA00004651"/>
    </source>
</evidence>
<evidence type="ECO:0000256" key="2">
    <source>
        <dbReference type="ARBA" id="ARBA00022475"/>
    </source>
</evidence>
<sequence>MILKALKTSPSVDFCKNHMKKFISILKPYLRWLILGLTAFFLIHTLKTNWQEIAEIQITSTGWLCLALAFVVTTTAHIWAAWVWLWILREFNQTIKQRCGLHIYLKTNIAKYLPGNIWHFYGRITAVNKAGVSLGPATLSVLLEPLLMASAALAIALITAQQKYWGLQILCLVVVLTGVHPRILNPVVNHLRKIKWKVTSSESPSAFFYQLERYPLRPFLGEMGFVSLRGIGFLLTALALMPFTPQQIPLLISAYSLGWLLGLVIPGAPGGLGVFEATTLALLESHFPSGLLLSAIACYRVISVLAETFGALFAGIDQHLVENHKPSL</sequence>